<keyword evidence="5" id="KW-0812">Transmembrane</keyword>
<dbReference type="Proteomes" id="UP000289794">
    <property type="component" value="Chromosome"/>
</dbReference>
<dbReference type="PROSITE" id="PS51257">
    <property type="entry name" value="PROKAR_LIPOPROTEIN"/>
    <property type="match status" value="1"/>
</dbReference>
<keyword evidence="5" id="KW-0472">Membrane</keyword>
<gene>
    <name evidence="7" type="primary">ypdA_16</name>
    <name evidence="7" type="ORF">PMF13cell1_02949</name>
</gene>
<dbReference type="PANTHER" id="PTHR34220:SF7">
    <property type="entry name" value="SENSOR HISTIDINE KINASE YPDA"/>
    <property type="match status" value="1"/>
</dbReference>
<keyword evidence="7" id="KW-0808">Transferase</keyword>
<dbReference type="InterPro" id="IPR003594">
    <property type="entry name" value="HATPase_dom"/>
</dbReference>
<dbReference type="PRINTS" id="PR00344">
    <property type="entry name" value="BCTRLSENSOR"/>
</dbReference>
<dbReference type="GO" id="GO:0016020">
    <property type="term" value="C:membrane"/>
    <property type="evidence" value="ECO:0007669"/>
    <property type="project" value="InterPro"/>
</dbReference>
<dbReference type="KEGG" id="bpro:PMF13cell1_02949"/>
<proteinExistence type="predicted"/>
<dbReference type="InterPro" id="IPR004358">
    <property type="entry name" value="Sig_transdc_His_kin-like_C"/>
</dbReference>
<evidence type="ECO:0000256" key="3">
    <source>
        <dbReference type="ARBA" id="ARBA00022777"/>
    </source>
</evidence>
<sequence length="317" mass="36064">MNKNFGGRDSFFIFLSSIFLFLLAILASCQMTAESSRYFVVSVLTITGILSSCLYSYKVILASRKTDTEGKAEYETEKKEIVSSDSKEKILPDKHSELLALQNQINPHFLYNTLDSIRGQALIDGVDEIADMTEALSAFFRYSISRRGNLVRLCEEIKNVDNYMKIQQFRFEDKYILEKHLDCSEEELNIYVPKMILQPLVENAIFHGLEEIEEQGRIILRIVSTENKLRIIVEDDGTGMPDSRVRKLNRQFRNPENGGESSSAQNSGIALKNVNERIQLYFGMEYGLYIRSVAGIGTQVEILIPQKADLQVLEGKS</sequence>
<evidence type="ECO:0000256" key="1">
    <source>
        <dbReference type="ARBA" id="ARBA00000085"/>
    </source>
</evidence>
<feature type="transmembrane region" description="Helical" evidence="5">
    <location>
        <begin position="12"/>
        <end position="33"/>
    </location>
</feature>
<evidence type="ECO:0000256" key="5">
    <source>
        <dbReference type="SAM" id="Phobius"/>
    </source>
</evidence>
<evidence type="ECO:0000313" key="8">
    <source>
        <dbReference type="Proteomes" id="UP000289794"/>
    </source>
</evidence>
<dbReference type="InterPro" id="IPR036890">
    <property type="entry name" value="HATPase_C_sf"/>
</dbReference>
<protein>
    <recommendedName>
        <fullName evidence="2">histidine kinase</fullName>
        <ecNumber evidence="2">2.7.13.3</ecNumber>
    </recommendedName>
</protein>
<dbReference type="AlphaFoldDB" id="A0A4P6M1P4"/>
<dbReference type="PROSITE" id="PS50109">
    <property type="entry name" value="HIS_KIN"/>
    <property type="match status" value="1"/>
</dbReference>
<evidence type="ECO:0000259" key="6">
    <source>
        <dbReference type="PROSITE" id="PS50109"/>
    </source>
</evidence>
<evidence type="ECO:0000256" key="2">
    <source>
        <dbReference type="ARBA" id="ARBA00012438"/>
    </source>
</evidence>
<dbReference type="InterPro" id="IPR010559">
    <property type="entry name" value="Sig_transdc_His_kin_internal"/>
</dbReference>
<comment type="catalytic activity">
    <reaction evidence="1">
        <text>ATP + protein L-histidine = ADP + protein N-phospho-L-histidine.</text>
        <dbReference type="EC" id="2.7.13.3"/>
    </reaction>
</comment>
<feature type="transmembrane region" description="Helical" evidence="5">
    <location>
        <begin position="39"/>
        <end position="57"/>
    </location>
</feature>
<dbReference type="InterPro" id="IPR050640">
    <property type="entry name" value="Bact_2-comp_sensor_kinase"/>
</dbReference>
<dbReference type="PANTHER" id="PTHR34220">
    <property type="entry name" value="SENSOR HISTIDINE KINASE YPDA"/>
    <property type="match status" value="1"/>
</dbReference>
<dbReference type="Gene3D" id="3.30.565.10">
    <property type="entry name" value="Histidine kinase-like ATPase, C-terminal domain"/>
    <property type="match status" value="1"/>
</dbReference>
<keyword evidence="3 7" id="KW-0418">Kinase</keyword>
<dbReference type="InterPro" id="IPR005467">
    <property type="entry name" value="His_kinase_dom"/>
</dbReference>
<keyword evidence="4" id="KW-0902">Two-component regulatory system</keyword>
<dbReference type="EC" id="2.7.13.3" evidence="2"/>
<name>A0A4P6M1P4_9FIRM</name>
<reference evidence="7 8" key="1">
    <citation type="submission" date="2019-01" db="EMBL/GenBank/DDBJ databases">
        <title>PMF-metabolizing Aryl O-demethylase.</title>
        <authorList>
            <person name="Kim M."/>
        </authorList>
    </citation>
    <scope>NUCLEOTIDE SEQUENCE [LARGE SCALE GENOMIC DNA]</scope>
    <source>
        <strain evidence="7 8">PMF1</strain>
    </source>
</reference>
<feature type="domain" description="Histidine kinase" evidence="6">
    <location>
        <begin position="196"/>
        <end position="308"/>
    </location>
</feature>
<evidence type="ECO:0000256" key="4">
    <source>
        <dbReference type="ARBA" id="ARBA00023012"/>
    </source>
</evidence>
<dbReference type="EMBL" id="CP035945">
    <property type="protein sequence ID" value="QBE97393.1"/>
    <property type="molecule type" value="Genomic_DNA"/>
</dbReference>
<dbReference type="RefSeq" id="WP_130181211.1">
    <property type="nucleotide sequence ID" value="NZ_CP035945.1"/>
</dbReference>
<dbReference type="Pfam" id="PF02518">
    <property type="entry name" value="HATPase_c"/>
    <property type="match status" value="1"/>
</dbReference>
<evidence type="ECO:0000313" key="7">
    <source>
        <dbReference type="EMBL" id="QBE97393.1"/>
    </source>
</evidence>
<accession>A0A4P6M1P4</accession>
<organism evidence="7 8">
    <name type="scientific">Blautia producta</name>
    <dbReference type="NCBI Taxonomy" id="33035"/>
    <lineage>
        <taxon>Bacteria</taxon>
        <taxon>Bacillati</taxon>
        <taxon>Bacillota</taxon>
        <taxon>Clostridia</taxon>
        <taxon>Lachnospirales</taxon>
        <taxon>Lachnospiraceae</taxon>
        <taxon>Blautia</taxon>
    </lineage>
</organism>
<dbReference type="SMART" id="SM00387">
    <property type="entry name" value="HATPase_c"/>
    <property type="match status" value="1"/>
</dbReference>
<dbReference type="Pfam" id="PF06580">
    <property type="entry name" value="His_kinase"/>
    <property type="match status" value="1"/>
</dbReference>
<dbReference type="GO" id="GO:0000155">
    <property type="term" value="F:phosphorelay sensor kinase activity"/>
    <property type="evidence" value="ECO:0007669"/>
    <property type="project" value="InterPro"/>
</dbReference>
<dbReference type="SUPFAM" id="SSF55874">
    <property type="entry name" value="ATPase domain of HSP90 chaperone/DNA topoisomerase II/histidine kinase"/>
    <property type="match status" value="1"/>
</dbReference>
<keyword evidence="5" id="KW-1133">Transmembrane helix</keyword>